<dbReference type="InterPro" id="IPR021414">
    <property type="entry name" value="DUF3054"/>
</dbReference>
<keyword evidence="1" id="KW-0812">Transmembrane</keyword>
<comment type="caution">
    <text evidence="2">The sequence shown here is derived from an EMBL/GenBank/DDBJ whole genome shotgun (WGS) entry which is preliminary data.</text>
</comment>
<organism evidence="2 3">
    <name type="scientific">Nocardiopsis ansamitocini</name>
    <dbReference type="NCBI Taxonomy" id="1670832"/>
    <lineage>
        <taxon>Bacteria</taxon>
        <taxon>Bacillati</taxon>
        <taxon>Actinomycetota</taxon>
        <taxon>Actinomycetes</taxon>
        <taxon>Streptosporangiales</taxon>
        <taxon>Nocardiopsidaceae</taxon>
        <taxon>Nocardiopsis</taxon>
    </lineage>
</organism>
<dbReference type="EMBL" id="BSQG01000001">
    <property type="protein sequence ID" value="GLU46809.1"/>
    <property type="molecule type" value="Genomic_DNA"/>
</dbReference>
<feature type="transmembrane region" description="Helical" evidence="1">
    <location>
        <begin position="89"/>
        <end position="106"/>
    </location>
</feature>
<keyword evidence="3" id="KW-1185">Reference proteome</keyword>
<feature type="transmembrane region" description="Helical" evidence="1">
    <location>
        <begin position="64"/>
        <end position="83"/>
    </location>
</feature>
<keyword evidence="1" id="KW-1133">Transmembrane helix</keyword>
<evidence type="ECO:0000256" key="1">
    <source>
        <dbReference type="SAM" id="Phobius"/>
    </source>
</evidence>
<evidence type="ECO:0000313" key="3">
    <source>
        <dbReference type="Proteomes" id="UP001165092"/>
    </source>
</evidence>
<accession>A0A9W6P488</accession>
<dbReference type="Proteomes" id="UP001165092">
    <property type="component" value="Unassembled WGS sequence"/>
</dbReference>
<evidence type="ECO:0000313" key="2">
    <source>
        <dbReference type="EMBL" id="GLU46809.1"/>
    </source>
</evidence>
<gene>
    <name evidence="2" type="ORF">Nans01_11600</name>
</gene>
<protein>
    <submittedName>
        <fullName evidence="2">Membrane protein</fullName>
    </submittedName>
</protein>
<reference evidence="2" key="1">
    <citation type="submission" date="2023-02" db="EMBL/GenBank/DDBJ databases">
        <title>Nocardiopsis ansamitocini NBRC 112285.</title>
        <authorList>
            <person name="Ichikawa N."/>
            <person name="Sato H."/>
            <person name="Tonouchi N."/>
        </authorList>
    </citation>
    <scope>NUCLEOTIDE SEQUENCE</scope>
    <source>
        <strain evidence="2">NBRC 112285</strain>
    </source>
</reference>
<dbReference type="Pfam" id="PF11255">
    <property type="entry name" value="DUF3054"/>
    <property type="match status" value="1"/>
</dbReference>
<dbReference type="AlphaFoldDB" id="A0A9W6P488"/>
<keyword evidence="1" id="KW-0472">Membrane</keyword>
<proteinExistence type="predicted"/>
<name>A0A9W6P488_9ACTN</name>
<sequence length="121" mass="12697">MRFLRAAALDTASVLAFTVVGRASHGSLTDLSGLGTTFWPFAAALSAGWLVTLAWRAPAAPLRTGLGVWAVTVAGAMLLRTLSGEGTEPAFIVVTSLFLGATLLGWRGIATWLRRRNATTP</sequence>
<feature type="transmembrane region" description="Helical" evidence="1">
    <location>
        <begin position="38"/>
        <end position="57"/>
    </location>
</feature>
<dbReference type="RefSeq" id="WP_285757622.1">
    <property type="nucleotide sequence ID" value="NZ_BSQG01000001.1"/>
</dbReference>